<dbReference type="Gene3D" id="1.10.10.10">
    <property type="entry name" value="Winged helix-like DNA-binding domain superfamily/Winged helix DNA-binding domain"/>
    <property type="match status" value="2"/>
</dbReference>
<evidence type="ECO:0000313" key="7">
    <source>
        <dbReference type="EMBL" id="BAV34039.1"/>
    </source>
</evidence>
<evidence type="ECO:0000256" key="3">
    <source>
        <dbReference type="ARBA" id="ARBA00018111"/>
    </source>
</evidence>
<name>A0A1B4XH00_9GAMM</name>
<dbReference type="Pfam" id="PF02631">
    <property type="entry name" value="RecX_HTH2"/>
    <property type="match status" value="1"/>
</dbReference>
<dbReference type="GO" id="GO:0005737">
    <property type="term" value="C:cytoplasm"/>
    <property type="evidence" value="ECO:0007669"/>
    <property type="project" value="UniProtKB-SubCell"/>
</dbReference>
<dbReference type="Pfam" id="PF21981">
    <property type="entry name" value="RecX_HTH3"/>
    <property type="match status" value="1"/>
</dbReference>
<evidence type="ECO:0000256" key="2">
    <source>
        <dbReference type="ARBA" id="ARBA00009695"/>
    </source>
</evidence>
<comment type="subcellular location">
    <subcellularLocation>
        <location evidence="1">Cytoplasm</location>
    </subcellularLocation>
</comment>
<organism evidence="7 8">
    <name type="scientific">Sulfuricaulis limicola</name>
    <dbReference type="NCBI Taxonomy" id="1620215"/>
    <lineage>
        <taxon>Bacteria</taxon>
        <taxon>Pseudomonadati</taxon>
        <taxon>Pseudomonadota</taxon>
        <taxon>Gammaproteobacteria</taxon>
        <taxon>Acidiferrobacterales</taxon>
        <taxon>Acidiferrobacteraceae</taxon>
        <taxon>Sulfuricaulis</taxon>
    </lineage>
</organism>
<evidence type="ECO:0000256" key="4">
    <source>
        <dbReference type="ARBA" id="ARBA00022490"/>
    </source>
</evidence>
<feature type="domain" description="RecX second three-helical" evidence="5">
    <location>
        <begin position="25"/>
        <end position="62"/>
    </location>
</feature>
<evidence type="ECO:0000259" key="5">
    <source>
        <dbReference type="Pfam" id="PF02631"/>
    </source>
</evidence>
<dbReference type="GO" id="GO:0006282">
    <property type="term" value="P:regulation of DNA repair"/>
    <property type="evidence" value="ECO:0007669"/>
    <property type="project" value="InterPro"/>
</dbReference>
<dbReference type="PANTHER" id="PTHR33602">
    <property type="entry name" value="REGULATORY PROTEIN RECX FAMILY PROTEIN"/>
    <property type="match status" value="1"/>
</dbReference>
<dbReference type="InParanoid" id="A0A1B4XH00"/>
<dbReference type="AlphaFoldDB" id="A0A1B4XH00"/>
<gene>
    <name evidence="7" type="ORF">SCL_1738</name>
</gene>
<evidence type="ECO:0000259" key="6">
    <source>
        <dbReference type="Pfam" id="PF21981"/>
    </source>
</evidence>
<accession>A0A1B4XH00</accession>
<reference evidence="7 8" key="1">
    <citation type="submission" date="2015-05" db="EMBL/GenBank/DDBJ databases">
        <title>Complete genome sequence of a sulfur-oxidizing gammaproteobacterium strain HA5.</title>
        <authorList>
            <person name="Miura A."/>
            <person name="Kojima H."/>
            <person name="Fukui M."/>
        </authorList>
    </citation>
    <scope>NUCLEOTIDE SEQUENCE [LARGE SCALE GENOMIC DNA]</scope>
    <source>
        <strain evidence="7 8">HA5</strain>
    </source>
</reference>
<protein>
    <recommendedName>
        <fullName evidence="3">Regulatory protein RecX</fullName>
    </recommendedName>
</protein>
<dbReference type="PANTHER" id="PTHR33602:SF1">
    <property type="entry name" value="REGULATORY PROTEIN RECX FAMILY PROTEIN"/>
    <property type="match status" value="1"/>
</dbReference>
<dbReference type="Proteomes" id="UP000243180">
    <property type="component" value="Chromosome"/>
</dbReference>
<keyword evidence="8" id="KW-1185">Reference proteome</keyword>
<evidence type="ECO:0000256" key="1">
    <source>
        <dbReference type="ARBA" id="ARBA00004496"/>
    </source>
</evidence>
<dbReference type="InterPro" id="IPR053925">
    <property type="entry name" value="RecX_HTH_3rd"/>
</dbReference>
<proteinExistence type="inferred from homology"/>
<sequence>MLKKGCAEAIAAEVVRQLETERLLSDDRFMESLIQARRNRGYGPLRIQKELQEKGVAPEAIANWLDATSRDWIDDIRRVQRKKFGARLPRNYTERARQARFLQYRGFTYDQIQQLLDPRGSD</sequence>
<dbReference type="InterPro" id="IPR053924">
    <property type="entry name" value="RecX_HTH_2nd"/>
</dbReference>
<dbReference type="KEGG" id="slim:SCL_1738"/>
<dbReference type="FunCoup" id="A0A1B4XH00">
    <property type="interactions" value="69"/>
</dbReference>
<keyword evidence="4" id="KW-0963">Cytoplasm</keyword>
<evidence type="ECO:0000313" key="8">
    <source>
        <dbReference type="Proteomes" id="UP000243180"/>
    </source>
</evidence>
<dbReference type="EMBL" id="AP014879">
    <property type="protein sequence ID" value="BAV34039.1"/>
    <property type="molecule type" value="Genomic_DNA"/>
</dbReference>
<comment type="similarity">
    <text evidence="2">Belongs to the RecX family.</text>
</comment>
<dbReference type="InterPro" id="IPR036388">
    <property type="entry name" value="WH-like_DNA-bd_sf"/>
</dbReference>
<dbReference type="InterPro" id="IPR003783">
    <property type="entry name" value="Regulatory_RecX"/>
</dbReference>
<feature type="domain" description="RecX third three-helical" evidence="6">
    <location>
        <begin position="76"/>
        <end position="116"/>
    </location>
</feature>